<accession>A0A0E9VFE9</accession>
<reference evidence="1" key="1">
    <citation type="submission" date="2014-11" db="EMBL/GenBank/DDBJ databases">
        <authorList>
            <person name="Amaro Gonzalez C."/>
        </authorList>
    </citation>
    <scope>NUCLEOTIDE SEQUENCE</scope>
</reference>
<proteinExistence type="predicted"/>
<organism evidence="1">
    <name type="scientific">Anguilla anguilla</name>
    <name type="common">European freshwater eel</name>
    <name type="synonym">Muraena anguilla</name>
    <dbReference type="NCBI Taxonomy" id="7936"/>
    <lineage>
        <taxon>Eukaryota</taxon>
        <taxon>Metazoa</taxon>
        <taxon>Chordata</taxon>
        <taxon>Craniata</taxon>
        <taxon>Vertebrata</taxon>
        <taxon>Euteleostomi</taxon>
        <taxon>Actinopterygii</taxon>
        <taxon>Neopterygii</taxon>
        <taxon>Teleostei</taxon>
        <taxon>Anguilliformes</taxon>
        <taxon>Anguillidae</taxon>
        <taxon>Anguilla</taxon>
    </lineage>
</organism>
<dbReference type="EMBL" id="GBXM01031790">
    <property type="protein sequence ID" value="JAH76787.1"/>
    <property type="molecule type" value="Transcribed_RNA"/>
</dbReference>
<reference evidence="1" key="2">
    <citation type="journal article" date="2015" name="Fish Shellfish Immunol.">
        <title>Early steps in the European eel (Anguilla anguilla)-Vibrio vulnificus interaction in the gills: Role of the RtxA13 toxin.</title>
        <authorList>
            <person name="Callol A."/>
            <person name="Pajuelo D."/>
            <person name="Ebbesson L."/>
            <person name="Teles M."/>
            <person name="MacKenzie S."/>
            <person name="Amaro C."/>
        </authorList>
    </citation>
    <scope>NUCLEOTIDE SEQUENCE</scope>
</reference>
<evidence type="ECO:0000313" key="1">
    <source>
        <dbReference type="EMBL" id="JAH76787.1"/>
    </source>
</evidence>
<sequence>MSYFPRKLPNTHKHSVYYTDMTSRRFLTIC</sequence>
<dbReference type="AlphaFoldDB" id="A0A0E9VFE9"/>
<name>A0A0E9VFE9_ANGAN</name>
<protein>
    <submittedName>
        <fullName evidence="1">Uncharacterized protein</fullName>
    </submittedName>
</protein>